<dbReference type="InterPro" id="IPR027589">
    <property type="entry name" value="Choice_anch_B"/>
</dbReference>
<dbReference type="PANTHER" id="PTHR38787">
    <property type="entry name" value="REGULATORY P DOMAIN-CONTAINING PROTEIN"/>
    <property type="match status" value="1"/>
</dbReference>
<gene>
    <name evidence="2" type="ORF">G6O67_004483</name>
</gene>
<evidence type="ECO:0008006" key="4">
    <source>
        <dbReference type="Google" id="ProtNLM"/>
    </source>
</evidence>
<dbReference type="GO" id="GO:0005576">
    <property type="term" value="C:extracellular region"/>
    <property type="evidence" value="ECO:0007669"/>
    <property type="project" value="TreeGrafter"/>
</dbReference>
<dbReference type="InterPro" id="IPR013211">
    <property type="entry name" value="LVIVD"/>
</dbReference>
<dbReference type="EMBL" id="JAAVMX010000005">
    <property type="protein sequence ID" value="KAF4508050.1"/>
    <property type="molecule type" value="Genomic_DNA"/>
</dbReference>
<organism evidence="2 3">
    <name type="scientific">Ophiocordyceps sinensis</name>
    <dbReference type="NCBI Taxonomy" id="72228"/>
    <lineage>
        <taxon>Eukaryota</taxon>
        <taxon>Fungi</taxon>
        <taxon>Dikarya</taxon>
        <taxon>Ascomycota</taxon>
        <taxon>Pezizomycotina</taxon>
        <taxon>Sordariomycetes</taxon>
        <taxon>Hypocreomycetidae</taxon>
        <taxon>Hypocreales</taxon>
        <taxon>Ophiocordycipitaceae</taxon>
        <taxon>Ophiocordyceps</taxon>
    </lineage>
</organism>
<keyword evidence="3" id="KW-1185">Reference proteome</keyword>
<dbReference type="PANTHER" id="PTHR38787:SF1">
    <property type="entry name" value="REGULATORY P DOMAIN-CONTAINING PROTEIN"/>
    <property type="match status" value="1"/>
</dbReference>
<dbReference type="Proteomes" id="UP000557566">
    <property type="component" value="Unassembled WGS sequence"/>
</dbReference>
<evidence type="ECO:0000313" key="2">
    <source>
        <dbReference type="EMBL" id="KAF4508050.1"/>
    </source>
</evidence>
<dbReference type="OrthoDB" id="2099887at2759"/>
<evidence type="ECO:0000256" key="1">
    <source>
        <dbReference type="SAM" id="SignalP"/>
    </source>
</evidence>
<reference evidence="2 3" key="1">
    <citation type="journal article" date="2020" name="Genome Biol. Evol.">
        <title>A new high-quality draft genome assembly of the Chinese cordyceps Ophiocordyceps sinensis.</title>
        <authorList>
            <person name="Shu R."/>
            <person name="Zhang J."/>
            <person name="Meng Q."/>
            <person name="Zhang H."/>
            <person name="Zhou G."/>
            <person name="Li M."/>
            <person name="Wu P."/>
            <person name="Zhao Y."/>
            <person name="Chen C."/>
            <person name="Qin Q."/>
        </authorList>
    </citation>
    <scope>NUCLEOTIDE SEQUENCE [LARGE SCALE GENOMIC DNA]</scope>
    <source>
        <strain evidence="2 3">IOZ07</strain>
    </source>
</reference>
<feature type="signal peptide" evidence="1">
    <location>
        <begin position="1"/>
        <end position="18"/>
    </location>
</feature>
<sequence length="463" mass="50611">MKTSIPSFLATLAGTALAGPTLEAVIGPADLRAYNAPNAVSMEESKQMKLDQQARDQQAGVFAKDRYVLQPATACKGGKAGEYSCNKVDLKGFLRHQDMQSRSRRGNDVWGWTSPDGREFALVGQADGTAFVQVLSDGSLQYRGRLNTQTEASTWRDIKVIGNHAYIGSEAPDHGLQVFDLGKLLTVDAKKPPSFSTRSDLAALFSGFGSSHNIVANEETKTIFAVGTGRNEKCRGGLWMVDVSDPRHPQDNGCVSQDGYVHDAQCVVYRGPQRDFQGREICHCFNEDSLTIVDVSNRASPRQLSRTTYKGASYTHQGWLATADQRYLLLDDEQDELKAAGMASDGHTTTYIVDVSDLARPVFTGIYKSPVRAIDHNQYVLDGLSYQSNYGSGLRIVNVSTIVEDDSGSLFNEVGFFDVHPDDDAKGGAVTFNGAWSVYPYFKSGYVLVNSIERGIFSLKFTG</sequence>
<name>A0A8H4PPH8_9HYPO</name>
<keyword evidence="1" id="KW-0732">Signal</keyword>
<comment type="caution">
    <text evidence="2">The sequence shown here is derived from an EMBL/GenBank/DDBJ whole genome shotgun (WGS) entry which is preliminary data.</text>
</comment>
<feature type="chain" id="PRO_5034261694" description="Regulatory P domain-containing protein" evidence="1">
    <location>
        <begin position="19"/>
        <end position="463"/>
    </location>
</feature>
<protein>
    <recommendedName>
        <fullName evidence="4">Regulatory P domain-containing protein</fullName>
    </recommendedName>
</protein>
<dbReference type="Pfam" id="PF08309">
    <property type="entry name" value="LVIVD"/>
    <property type="match status" value="3"/>
</dbReference>
<dbReference type="SUPFAM" id="SSF75011">
    <property type="entry name" value="3-carboxy-cis,cis-mucoante lactonizing enzyme"/>
    <property type="match status" value="1"/>
</dbReference>
<dbReference type="AlphaFoldDB" id="A0A8H4PPH8"/>
<accession>A0A8H4PPH8</accession>
<proteinExistence type="predicted"/>
<dbReference type="NCBIfam" id="TIGR04312">
    <property type="entry name" value="choice_anch_B"/>
    <property type="match status" value="1"/>
</dbReference>
<evidence type="ECO:0000313" key="3">
    <source>
        <dbReference type="Proteomes" id="UP000557566"/>
    </source>
</evidence>